<keyword evidence="2" id="KW-1003">Cell membrane</keyword>
<name>A0ABQ8DDW6_BRANA</name>
<feature type="domain" description="Protein kinase" evidence="5">
    <location>
        <begin position="96"/>
        <end position="352"/>
    </location>
</feature>
<dbReference type="PANTHER" id="PTHR45621">
    <property type="entry name" value="OS01G0588500 PROTEIN-RELATED"/>
    <property type="match status" value="1"/>
</dbReference>
<accession>A0ABQ8DDW6</accession>
<keyword evidence="3" id="KW-0067">ATP-binding</keyword>
<reference evidence="6 7" key="1">
    <citation type="submission" date="2021-05" db="EMBL/GenBank/DDBJ databases">
        <title>Genome Assembly of Synthetic Allotetraploid Brassica napus Reveals Homoeologous Exchanges between Subgenomes.</title>
        <authorList>
            <person name="Davis J.T."/>
        </authorList>
    </citation>
    <scope>NUCLEOTIDE SEQUENCE [LARGE SCALE GENOMIC DNA]</scope>
    <source>
        <strain evidence="7">cv. Da-Ae</strain>
        <tissue evidence="6">Seedling</tissue>
    </source>
</reference>
<dbReference type="Gene3D" id="1.10.510.10">
    <property type="entry name" value="Transferase(Phosphotransferase) domain 1"/>
    <property type="match status" value="1"/>
</dbReference>
<feature type="region of interest" description="Disordered" evidence="4">
    <location>
        <begin position="23"/>
        <end position="76"/>
    </location>
</feature>
<dbReference type="InterPro" id="IPR050823">
    <property type="entry name" value="Plant_Ser_Thr_Prot_Kinase"/>
</dbReference>
<evidence type="ECO:0000259" key="5">
    <source>
        <dbReference type="PROSITE" id="PS50011"/>
    </source>
</evidence>
<evidence type="ECO:0000256" key="4">
    <source>
        <dbReference type="SAM" id="MobiDB-lite"/>
    </source>
</evidence>
<keyword evidence="2" id="KW-0472">Membrane</keyword>
<dbReference type="Pfam" id="PF07714">
    <property type="entry name" value="PK_Tyr_Ser-Thr"/>
    <property type="match status" value="2"/>
</dbReference>
<dbReference type="Gene3D" id="3.30.200.20">
    <property type="entry name" value="Phosphorylase Kinase, domain 1"/>
    <property type="match status" value="1"/>
</dbReference>
<dbReference type="PROSITE" id="PS00107">
    <property type="entry name" value="PROTEIN_KINASE_ATP"/>
    <property type="match status" value="1"/>
</dbReference>
<comment type="subcellular location">
    <subcellularLocation>
        <location evidence="1">Cell membrane</location>
    </subcellularLocation>
</comment>
<evidence type="ECO:0000256" key="3">
    <source>
        <dbReference type="PROSITE-ProRule" id="PRU10141"/>
    </source>
</evidence>
<gene>
    <name evidence="6" type="ORF">HID58_019846</name>
</gene>
<dbReference type="InterPro" id="IPR001245">
    <property type="entry name" value="Ser-Thr/Tyr_kinase_cat_dom"/>
</dbReference>
<sequence>VEKRRWYSLFSTMKCFFFSGGDKKEEHKTPNVSQTSNFSDRDINRSGSEFNSRDVSGTSTESSMGRRNSYPPTMSTRASNLREFSITDLKAATKNFSRSVMIGEGGFGCVYRGTVRSLEDPSIKIEVAVKQLEWVTEVNFLGVVEHTNLVKLLGYCAEDDERGIQRLLVYEYMPNRSVEFHLSPRSLTILTWDLRLRIAQDAARGLTYLHEQMEFQIIFRDFKSSNILLDENWKAKLSDFGLARLAPEYIQTGRLTSKSDVWGYGVFIYELITGRKPVDRNKPKGEQKLLEWVRPYLSDTRKFKLILDPRLEGKYPLKSVQKLAVVANRCLVRNPKARPKMSEVLEMVNKIVEAPSCSGTSPQLVPLQSLETSRDAGGGKKKRGLENGGGEGGWFGKLWNPKTIRAC</sequence>
<dbReference type="Proteomes" id="UP000824890">
    <property type="component" value="Unassembled WGS sequence"/>
</dbReference>
<keyword evidence="3" id="KW-0547">Nucleotide-binding</keyword>
<feature type="binding site" evidence="3">
    <location>
        <position position="130"/>
    </location>
    <ligand>
        <name>ATP</name>
        <dbReference type="ChEBI" id="CHEBI:30616"/>
    </ligand>
</feature>
<feature type="compositionally biased region" description="Polar residues" evidence="4">
    <location>
        <begin position="45"/>
        <end position="76"/>
    </location>
</feature>
<dbReference type="EMBL" id="JAGKQM010000005">
    <property type="protein sequence ID" value="KAH0927590.1"/>
    <property type="molecule type" value="Genomic_DNA"/>
</dbReference>
<evidence type="ECO:0000313" key="6">
    <source>
        <dbReference type="EMBL" id="KAH0927590.1"/>
    </source>
</evidence>
<protein>
    <recommendedName>
        <fullName evidence="5">Protein kinase domain-containing protein</fullName>
    </recommendedName>
</protein>
<dbReference type="SUPFAM" id="SSF56112">
    <property type="entry name" value="Protein kinase-like (PK-like)"/>
    <property type="match status" value="1"/>
</dbReference>
<evidence type="ECO:0000256" key="1">
    <source>
        <dbReference type="ARBA" id="ARBA00004236"/>
    </source>
</evidence>
<comment type="caution">
    <text evidence="6">The sequence shown here is derived from an EMBL/GenBank/DDBJ whole genome shotgun (WGS) entry which is preliminary data.</text>
</comment>
<evidence type="ECO:0000313" key="7">
    <source>
        <dbReference type="Proteomes" id="UP000824890"/>
    </source>
</evidence>
<dbReference type="InterPro" id="IPR017441">
    <property type="entry name" value="Protein_kinase_ATP_BS"/>
</dbReference>
<proteinExistence type="predicted"/>
<organism evidence="6 7">
    <name type="scientific">Brassica napus</name>
    <name type="common">Rape</name>
    <dbReference type="NCBI Taxonomy" id="3708"/>
    <lineage>
        <taxon>Eukaryota</taxon>
        <taxon>Viridiplantae</taxon>
        <taxon>Streptophyta</taxon>
        <taxon>Embryophyta</taxon>
        <taxon>Tracheophyta</taxon>
        <taxon>Spermatophyta</taxon>
        <taxon>Magnoliopsida</taxon>
        <taxon>eudicotyledons</taxon>
        <taxon>Gunneridae</taxon>
        <taxon>Pentapetalae</taxon>
        <taxon>rosids</taxon>
        <taxon>malvids</taxon>
        <taxon>Brassicales</taxon>
        <taxon>Brassicaceae</taxon>
        <taxon>Brassiceae</taxon>
        <taxon>Brassica</taxon>
    </lineage>
</organism>
<dbReference type="PROSITE" id="PS50011">
    <property type="entry name" value="PROTEIN_KINASE_DOM"/>
    <property type="match status" value="1"/>
</dbReference>
<keyword evidence="7" id="KW-1185">Reference proteome</keyword>
<dbReference type="InterPro" id="IPR011009">
    <property type="entry name" value="Kinase-like_dom_sf"/>
</dbReference>
<feature type="non-terminal residue" evidence="6">
    <location>
        <position position="1"/>
    </location>
</feature>
<feature type="region of interest" description="Disordered" evidence="4">
    <location>
        <begin position="358"/>
        <end position="389"/>
    </location>
</feature>
<evidence type="ECO:0000256" key="2">
    <source>
        <dbReference type="ARBA" id="ARBA00022475"/>
    </source>
</evidence>
<dbReference type="InterPro" id="IPR000719">
    <property type="entry name" value="Prot_kinase_dom"/>
</dbReference>